<keyword evidence="1" id="KW-0472">Membrane</keyword>
<feature type="transmembrane region" description="Helical" evidence="1">
    <location>
        <begin position="6"/>
        <end position="34"/>
    </location>
</feature>
<dbReference type="Proteomes" id="UP000575469">
    <property type="component" value="Unassembled WGS sequence"/>
</dbReference>
<keyword evidence="1" id="KW-0812">Transmembrane</keyword>
<evidence type="ECO:0000256" key="1">
    <source>
        <dbReference type="SAM" id="Phobius"/>
    </source>
</evidence>
<keyword evidence="1" id="KW-1133">Transmembrane helix</keyword>
<name>A0A848P3X6_9RALS</name>
<evidence type="ECO:0000313" key="3">
    <source>
        <dbReference type="Proteomes" id="UP000575469"/>
    </source>
</evidence>
<protein>
    <submittedName>
        <fullName evidence="2">Uncharacterized protein</fullName>
    </submittedName>
</protein>
<organism evidence="2 3">
    <name type="scientific">Ralstonia insidiosa</name>
    <dbReference type="NCBI Taxonomy" id="190721"/>
    <lineage>
        <taxon>Bacteria</taxon>
        <taxon>Pseudomonadati</taxon>
        <taxon>Pseudomonadota</taxon>
        <taxon>Betaproteobacteria</taxon>
        <taxon>Burkholderiales</taxon>
        <taxon>Burkholderiaceae</taxon>
        <taxon>Ralstonia</taxon>
    </lineage>
</organism>
<gene>
    <name evidence="2" type="ORF">HGR00_18540</name>
</gene>
<proteinExistence type="predicted"/>
<sequence>MGLIMFGLAIGAPIIGFVAAVAGGVVGFTGGVVVQVVRALVRKAVAPRRTA</sequence>
<accession>A0A848P3X6</accession>
<comment type="caution">
    <text evidence="2">The sequence shown here is derived from an EMBL/GenBank/DDBJ whole genome shotgun (WGS) entry which is preliminary data.</text>
</comment>
<evidence type="ECO:0000313" key="2">
    <source>
        <dbReference type="EMBL" id="NMV39913.1"/>
    </source>
</evidence>
<dbReference type="RefSeq" id="WP_169340856.1">
    <property type="nucleotide sequence ID" value="NZ_JABBZM010000017.1"/>
</dbReference>
<reference evidence="2 3" key="1">
    <citation type="submission" date="2020-04" db="EMBL/GenBank/DDBJ databases">
        <title>Ralstonia insidiosa genome sequencing and assembly.</title>
        <authorList>
            <person name="Martins R.C.R."/>
            <person name="Perdigao-Neto L.V."/>
            <person name="Levin A.S.S."/>
            <person name="Costa S.F."/>
        </authorList>
    </citation>
    <scope>NUCLEOTIDE SEQUENCE [LARGE SCALE GENOMIC DNA]</scope>
    <source>
        <strain evidence="2 3">5047</strain>
    </source>
</reference>
<dbReference type="AlphaFoldDB" id="A0A848P3X6"/>
<dbReference type="EMBL" id="JABBZM010000017">
    <property type="protein sequence ID" value="NMV39913.1"/>
    <property type="molecule type" value="Genomic_DNA"/>
</dbReference>